<comment type="similarity">
    <text evidence="9">Belongs to the binding-protein-dependent transport system permease family. LivHM subfamily.</text>
</comment>
<dbReference type="InterPro" id="IPR001851">
    <property type="entry name" value="ABC_transp_permease"/>
</dbReference>
<dbReference type="PANTHER" id="PTHR11795:SF371">
    <property type="entry name" value="HIGH-AFFINITY BRANCHED-CHAIN AMINO ACID TRANSPORT SYSTEM PERMEASE PROTEIN LIVH"/>
    <property type="match status" value="1"/>
</dbReference>
<evidence type="ECO:0000256" key="9">
    <source>
        <dbReference type="ARBA" id="ARBA00037998"/>
    </source>
</evidence>
<keyword evidence="8 10" id="KW-0472">Membrane</keyword>
<evidence type="ECO:0000313" key="11">
    <source>
        <dbReference type="EMBL" id="QAZ68930.1"/>
    </source>
</evidence>
<evidence type="ECO:0000256" key="10">
    <source>
        <dbReference type="SAM" id="Phobius"/>
    </source>
</evidence>
<feature type="transmembrane region" description="Helical" evidence="10">
    <location>
        <begin position="98"/>
        <end position="120"/>
    </location>
</feature>
<dbReference type="EMBL" id="CP026538">
    <property type="protein sequence ID" value="QAZ68930.1"/>
    <property type="molecule type" value="Genomic_DNA"/>
</dbReference>
<dbReference type="RefSeq" id="WP_006920683.1">
    <property type="nucleotide sequence ID" value="NZ_CP026538.1"/>
</dbReference>
<dbReference type="GO" id="GO:0005886">
    <property type="term" value="C:plasma membrane"/>
    <property type="evidence" value="ECO:0007669"/>
    <property type="project" value="UniProtKB-SubCell"/>
</dbReference>
<feature type="transmembrane region" description="Helical" evidence="10">
    <location>
        <begin position="191"/>
        <end position="210"/>
    </location>
</feature>
<evidence type="ECO:0000256" key="8">
    <source>
        <dbReference type="ARBA" id="ARBA00023136"/>
    </source>
</evidence>
<evidence type="ECO:0000256" key="2">
    <source>
        <dbReference type="ARBA" id="ARBA00022448"/>
    </source>
</evidence>
<evidence type="ECO:0000256" key="1">
    <source>
        <dbReference type="ARBA" id="ARBA00004651"/>
    </source>
</evidence>
<dbReference type="GO" id="GO:0015192">
    <property type="term" value="F:L-phenylalanine transmembrane transporter activity"/>
    <property type="evidence" value="ECO:0007669"/>
    <property type="project" value="TreeGrafter"/>
</dbReference>
<feature type="transmembrane region" description="Helical" evidence="10">
    <location>
        <begin position="67"/>
        <end position="86"/>
    </location>
</feature>
<keyword evidence="2" id="KW-0813">Transport</keyword>
<dbReference type="AlphaFoldDB" id="A0A4P6HRR3"/>
<keyword evidence="4" id="KW-0997">Cell inner membrane</keyword>
<evidence type="ECO:0000313" key="12">
    <source>
        <dbReference type="Proteomes" id="UP000293296"/>
    </source>
</evidence>
<keyword evidence="12" id="KW-1185">Reference proteome</keyword>
<dbReference type="GO" id="GO:0015190">
    <property type="term" value="F:L-leucine transmembrane transporter activity"/>
    <property type="evidence" value="ECO:0007669"/>
    <property type="project" value="TreeGrafter"/>
</dbReference>
<dbReference type="OrthoDB" id="9807115at2"/>
<reference evidence="11 12" key="1">
    <citation type="submission" date="2018-02" db="EMBL/GenBank/DDBJ databases">
        <title>Genome sequence of Desulfovibrio carbinolicus DSM 3852.</title>
        <authorList>
            <person name="Wilbanks E."/>
            <person name="Skennerton C.T."/>
            <person name="Orphan V.J."/>
        </authorList>
    </citation>
    <scope>NUCLEOTIDE SEQUENCE [LARGE SCALE GENOMIC DNA]</scope>
    <source>
        <strain evidence="11 12">DSM 3852</strain>
    </source>
</reference>
<dbReference type="GO" id="GO:0015188">
    <property type="term" value="F:L-isoleucine transmembrane transporter activity"/>
    <property type="evidence" value="ECO:0007669"/>
    <property type="project" value="TreeGrafter"/>
</dbReference>
<feature type="transmembrane region" description="Helical" evidence="10">
    <location>
        <begin position="266"/>
        <end position="283"/>
    </location>
</feature>
<organism evidence="11 12">
    <name type="scientific">Solidesulfovibrio carbinolicus</name>
    <dbReference type="NCBI Taxonomy" id="296842"/>
    <lineage>
        <taxon>Bacteria</taxon>
        <taxon>Pseudomonadati</taxon>
        <taxon>Thermodesulfobacteriota</taxon>
        <taxon>Desulfovibrionia</taxon>
        <taxon>Desulfovibrionales</taxon>
        <taxon>Desulfovibrionaceae</taxon>
        <taxon>Solidesulfovibrio</taxon>
    </lineage>
</organism>
<dbReference type="PANTHER" id="PTHR11795">
    <property type="entry name" value="BRANCHED-CHAIN AMINO ACID TRANSPORT SYSTEM PERMEASE PROTEIN LIVH"/>
    <property type="match status" value="1"/>
</dbReference>
<evidence type="ECO:0000256" key="4">
    <source>
        <dbReference type="ARBA" id="ARBA00022519"/>
    </source>
</evidence>
<sequence length="297" mass="32271">MNSATFIQHMLNSLTLGSLYALVAIGYTMVYGILRLINFAHSEMFMLGAYFVFWGITLANLPWPVAMVIAIVVTATLGIVVDQVAYRPLRDAPRISALISSIGVSFFLQNVAIVFFQAIPREVYRPQWLEDPIIMGGVRVLPLTLFVPLLSLALMLGLIWIVYRTKAGLGMRAISKDIETSYLMGVPVNRIIALTFGIGSALAAASGIMWALRYPQLQPIMGTIPGFKAFIAAVFGGIGSIQGAVIGGLALGFIEIMTVAFFPDLAGYRDAFAFVLLIAVLMFKPTGLLGERLEDKV</sequence>
<evidence type="ECO:0000256" key="6">
    <source>
        <dbReference type="ARBA" id="ARBA00022970"/>
    </source>
</evidence>
<keyword evidence="3" id="KW-1003">Cell membrane</keyword>
<feature type="transmembrane region" description="Helical" evidence="10">
    <location>
        <begin position="230"/>
        <end position="254"/>
    </location>
</feature>
<dbReference type="GO" id="GO:0005304">
    <property type="term" value="F:L-valine transmembrane transporter activity"/>
    <property type="evidence" value="ECO:0007669"/>
    <property type="project" value="TreeGrafter"/>
</dbReference>
<dbReference type="Proteomes" id="UP000293296">
    <property type="component" value="Chromosome"/>
</dbReference>
<name>A0A4P6HRR3_9BACT</name>
<dbReference type="InterPro" id="IPR052157">
    <property type="entry name" value="BCAA_transport_permease"/>
</dbReference>
<accession>A0A4P6HRR3</accession>
<dbReference type="Pfam" id="PF02653">
    <property type="entry name" value="BPD_transp_2"/>
    <property type="match status" value="1"/>
</dbReference>
<protein>
    <submittedName>
        <fullName evidence="11">Branched-chain amino acid ABC transporter permease</fullName>
    </submittedName>
</protein>
<proteinExistence type="inferred from homology"/>
<evidence type="ECO:0000256" key="3">
    <source>
        <dbReference type="ARBA" id="ARBA00022475"/>
    </source>
</evidence>
<evidence type="ECO:0000256" key="5">
    <source>
        <dbReference type="ARBA" id="ARBA00022692"/>
    </source>
</evidence>
<dbReference type="KEGG" id="dcb:C3Y92_17495"/>
<keyword evidence="6" id="KW-0029">Amino-acid transport</keyword>
<evidence type="ECO:0000256" key="7">
    <source>
        <dbReference type="ARBA" id="ARBA00022989"/>
    </source>
</evidence>
<gene>
    <name evidence="11" type="ORF">C3Y92_17495</name>
</gene>
<keyword evidence="5 10" id="KW-0812">Transmembrane</keyword>
<keyword evidence="7 10" id="KW-1133">Transmembrane helix</keyword>
<dbReference type="CDD" id="cd06582">
    <property type="entry name" value="TM_PBP1_LivH_like"/>
    <property type="match status" value="1"/>
</dbReference>
<dbReference type="GO" id="GO:0042941">
    <property type="term" value="P:D-alanine transmembrane transport"/>
    <property type="evidence" value="ECO:0007669"/>
    <property type="project" value="TreeGrafter"/>
</dbReference>
<feature type="transmembrane region" description="Helical" evidence="10">
    <location>
        <begin position="19"/>
        <end position="37"/>
    </location>
</feature>
<dbReference type="GO" id="GO:0015808">
    <property type="term" value="P:L-alanine transport"/>
    <property type="evidence" value="ECO:0007669"/>
    <property type="project" value="TreeGrafter"/>
</dbReference>
<feature type="transmembrane region" description="Helical" evidence="10">
    <location>
        <begin position="140"/>
        <end position="163"/>
    </location>
</feature>
<comment type="subcellular location">
    <subcellularLocation>
        <location evidence="1">Cell membrane</location>
        <topology evidence="1">Multi-pass membrane protein</topology>
    </subcellularLocation>
</comment>
<dbReference type="GO" id="GO:1903806">
    <property type="term" value="P:L-isoleucine import across plasma membrane"/>
    <property type="evidence" value="ECO:0007669"/>
    <property type="project" value="TreeGrafter"/>
</dbReference>